<dbReference type="Proteomes" id="UP001162164">
    <property type="component" value="Unassembled WGS sequence"/>
</dbReference>
<comment type="caution">
    <text evidence="2">The sequence shown here is derived from an EMBL/GenBank/DDBJ whole genome shotgun (WGS) entry which is preliminary data.</text>
</comment>
<proteinExistence type="predicted"/>
<gene>
    <name evidence="2" type="ORF">NQ317_004846</name>
</gene>
<protein>
    <submittedName>
        <fullName evidence="2">Uncharacterized protein</fullName>
    </submittedName>
</protein>
<feature type="compositionally biased region" description="Polar residues" evidence="1">
    <location>
        <begin position="563"/>
        <end position="573"/>
    </location>
</feature>
<evidence type="ECO:0000313" key="2">
    <source>
        <dbReference type="EMBL" id="KAJ8971816.1"/>
    </source>
</evidence>
<feature type="region of interest" description="Disordered" evidence="1">
    <location>
        <begin position="533"/>
        <end position="574"/>
    </location>
</feature>
<feature type="compositionally biased region" description="Basic residues" evidence="1">
    <location>
        <begin position="541"/>
        <end position="561"/>
    </location>
</feature>
<keyword evidence="3" id="KW-1185">Reference proteome</keyword>
<name>A0ABQ9J318_9CUCU</name>
<accession>A0ABQ9J318</accession>
<sequence length="797" mass="89715">MEIQVANNDEFDIKYITMDNDSGYVSHNQESNSDSSMENFTKTAISEPVYISEDALLEKPDIVVQEIFNFQTKKSCNAEIMNNSNSLDSSDLILSSSVISQETTFSGFDNDCSDSDLSVEIPFAKPILVNTAIDGLGTIDANDSSDTNFLIDKSVSCNVPSKKKLTLIFSKCTDENVYSVKRKYNSLSPKKHDSFGESNEIGSTIVNDVGNNRGSNLIRTDADIEGKFEQNTDEPSKTEIEDCDNLARRGITNAENILESTFSPGKFIILKDDISEPKKFDIDVSLVQNNSVLLSVTPKKEFKNSVDPNVSPDLFEEEVQVPINEMPNRNFIAEEKYIIKKDQRILKRVQNALKGVLPPFSVTIVQLSINEMLNRLESNTEYFWTSGCPIQKEADSTEVLNSSNESSVSGGSKSLLITESMQECVNKLWPEVLESRYHGLHFNRSKLSEQFEESCAKYGQRYVGAETQSTCSVFEMNFPSPVKRKQLKQRWPAKSPGRRLSHLARRRITFSSANLQAGLSAAGSRARQILVDAKKLDSLRRNRSPRKSPRKTPRKSPRIKSRTPSTSGTSNLKNDLKTQILRDHYFHPQRSPFRCFQLEAEKKRKRNEWDDIHVSKVSKTAASDIRPSQSELKAKFSKTTVTSVSLSSSISQSGELSALHKKKLQWAVYEALRSQNIMPIHPQFKMFASVLARVTRRFLLNLSSNGPRPDGGTSERMLRITRHHVYAVVKGKTVDEIINDYLKNRTKAVRPQGYVGIQEFNDKNKEAANDKENAISSKINSVASLEKKNWNSYPIPV</sequence>
<dbReference type="EMBL" id="JAPWTJ010001430">
    <property type="protein sequence ID" value="KAJ8971816.1"/>
    <property type="molecule type" value="Genomic_DNA"/>
</dbReference>
<evidence type="ECO:0000313" key="3">
    <source>
        <dbReference type="Proteomes" id="UP001162164"/>
    </source>
</evidence>
<organism evidence="2 3">
    <name type="scientific">Molorchus minor</name>
    <dbReference type="NCBI Taxonomy" id="1323400"/>
    <lineage>
        <taxon>Eukaryota</taxon>
        <taxon>Metazoa</taxon>
        <taxon>Ecdysozoa</taxon>
        <taxon>Arthropoda</taxon>
        <taxon>Hexapoda</taxon>
        <taxon>Insecta</taxon>
        <taxon>Pterygota</taxon>
        <taxon>Neoptera</taxon>
        <taxon>Endopterygota</taxon>
        <taxon>Coleoptera</taxon>
        <taxon>Polyphaga</taxon>
        <taxon>Cucujiformia</taxon>
        <taxon>Chrysomeloidea</taxon>
        <taxon>Cerambycidae</taxon>
        <taxon>Lamiinae</taxon>
        <taxon>Monochamini</taxon>
        <taxon>Molorchus</taxon>
    </lineage>
</organism>
<reference evidence="2" key="1">
    <citation type="journal article" date="2023" name="Insect Mol. Biol.">
        <title>Genome sequencing provides insights into the evolution of gene families encoding plant cell wall-degrading enzymes in longhorned beetles.</title>
        <authorList>
            <person name="Shin N.R."/>
            <person name="Okamura Y."/>
            <person name="Kirsch R."/>
            <person name="Pauchet Y."/>
        </authorList>
    </citation>
    <scope>NUCLEOTIDE SEQUENCE</scope>
    <source>
        <strain evidence="2">MMC_N1</strain>
    </source>
</reference>
<evidence type="ECO:0000256" key="1">
    <source>
        <dbReference type="SAM" id="MobiDB-lite"/>
    </source>
</evidence>